<name>A0A4C1URK0_EUMVA</name>
<dbReference type="AlphaFoldDB" id="A0A4C1URK0"/>
<proteinExistence type="predicted"/>
<sequence length="224" mass="25488">MDELSVKCLLYTDDQIIIAPSACELKEMVNKKNVSLKKRCMKANVGKTKVMVFEGGESTTECDILIEGEDIERRVSARNKVNGALLAFIDSKSISRKERLAIRNEVLIPTLMNGTECWVWQKKNESRINAVVIRSLRSMCGASWKDRCRNSYVRERCGLKEDVVTRVGRGMLRWFGRQKMNESSLIKQIYRVNVCDGKVGEDCPRKSYAVHIVGISKDSQILSF</sequence>
<dbReference type="EMBL" id="BGZK01000209">
    <property type="protein sequence ID" value="GBP28602.1"/>
    <property type="molecule type" value="Genomic_DNA"/>
</dbReference>
<organism evidence="1 2">
    <name type="scientific">Eumeta variegata</name>
    <name type="common">Bagworm moth</name>
    <name type="synonym">Eumeta japonica</name>
    <dbReference type="NCBI Taxonomy" id="151549"/>
    <lineage>
        <taxon>Eukaryota</taxon>
        <taxon>Metazoa</taxon>
        <taxon>Ecdysozoa</taxon>
        <taxon>Arthropoda</taxon>
        <taxon>Hexapoda</taxon>
        <taxon>Insecta</taxon>
        <taxon>Pterygota</taxon>
        <taxon>Neoptera</taxon>
        <taxon>Endopterygota</taxon>
        <taxon>Lepidoptera</taxon>
        <taxon>Glossata</taxon>
        <taxon>Ditrysia</taxon>
        <taxon>Tineoidea</taxon>
        <taxon>Psychidae</taxon>
        <taxon>Oiketicinae</taxon>
        <taxon>Eumeta</taxon>
    </lineage>
</organism>
<dbReference type="PANTHER" id="PTHR47027">
    <property type="entry name" value="REVERSE TRANSCRIPTASE DOMAIN-CONTAINING PROTEIN"/>
    <property type="match status" value="1"/>
</dbReference>
<keyword evidence="2" id="KW-1185">Reference proteome</keyword>
<evidence type="ECO:0000313" key="1">
    <source>
        <dbReference type="EMBL" id="GBP28602.1"/>
    </source>
</evidence>
<gene>
    <name evidence="1" type="ORF">EVAR_85801_1</name>
</gene>
<evidence type="ECO:0000313" key="2">
    <source>
        <dbReference type="Proteomes" id="UP000299102"/>
    </source>
</evidence>
<dbReference type="Proteomes" id="UP000299102">
    <property type="component" value="Unassembled WGS sequence"/>
</dbReference>
<dbReference type="OrthoDB" id="425681at2759"/>
<evidence type="ECO:0008006" key="3">
    <source>
        <dbReference type="Google" id="ProtNLM"/>
    </source>
</evidence>
<accession>A0A4C1URK0</accession>
<reference evidence="1 2" key="1">
    <citation type="journal article" date="2019" name="Commun. Biol.">
        <title>The bagworm genome reveals a unique fibroin gene that provides high tensile strength.</title>
        <authorList>
            <person name="Kono N."/>
            <person name="Nakamura H."/>
            <person name="Ohtoshi R."/>
            <person name="Tomita M."/>
            <person name="Numata K."/>
            <person name="Arakawa K."/>
        </authorList>
    </citation>
    <scope>NUCLEOTIDE SEQUENCE [LARGE SCALE GENOMIC DNA]</scope>
</reference>
<comment type="caution">
    <text evidence="1">The sequence shown here is derived from an EMBL/GenBank/DDBJ whole genome shotgun (WGS) entry which is preliminary data.</text>
</comment>
<protein>
    <recommendedName>
        <fullName evidence="3">Reverse transcriptase domain-containing protein</fullName>
    </recommendedName>
</protein>
<dbReference type="PANTHER" id="PTHR47027:SF30">
    <property type="entry name" value="THAP-TYPE DOMAIN-CONTAINING PROTEIN"/>
    <property type="match status" value="1"/>
</dbReference>
<dbReference type="STRING" id="151549.A0A4C1URK0"/>